<evidence type="ECO:0000256" key="3">
    <source>
        <dbReference type="PROSITE-ProRule" id="PRU00708"/>
    </source>
</evidence>
<organism evidence="6 7">
    <name type="scientific">Modicella reniformis</name>
    <dbReference type="NCBI Taxonomy" id="1440133"/>
    <lineage>
        <taxon>Eukaryota</taxon>
        <taxon>Fungi</taxon>
        <taxon>Fungi incertae sedis</taxon>
        <taxon>Mucoromycota</taxon>
        <taxon>Mortierellomycotina</taxon>
        <taxon>Mortierellomycetes</taxon>
        <taxon>Mortierellales</taxon>
        <taxon>Mortierellaceae</taxon>
        <taxon>Modicella</taxon>
    </lineage>
</organism>
<dbReference type="InterPro" id="IPR011990">
    <property type="entry name" value="TPR-like_helical_dom_sf"/>
</dbReference>
<feature type="compositionally biased region" description="Basic residues" evidence="4">
    <location>
        <begin position="216"/>
        <end position="226"/>
    </location>
</feature>
<feature type="region of interest" description="Disordered" evidence="4">
    <location>
        <begin position="138"/>
        <end position="240"/>
    </location>
</feature>
<dbReference type="Proteomes" id="UP000749646">
    <property type="component" value="Unassembled WGS sequence"/>
</dbReference>
<dbReference type="InterPro" id="IPR033443">
    <property type="entry name" value="PROP1-like_PPR_dom"/>
</dbReference>
<evidence type="ECO:0000256" key="2">
    <source>
        <dbReference type="ARBA" id="ARBA00022737"/>
    </source>
</evidence>
<proteinExistence type="inferred from homology"/>
<protein>
    <recommendedName>
        <fullName evidence="5">PROP1-like PPR domain-containing protein</fullName>
    </recommendedName>
</protein>
<dbReference type="EMBL" id="JAAAHW010010728">
    <property type="protein sequence ID" value="KAF9923270.1"/>
    <property type="molecule type" value="Genomic_DNA"/>
</dbReference>
<sequence length="691" mass="77895">MSQKHTYASLAKDIANHSSDFAQTLSLGNLLDRHGLLALSEMSDATLKTYRHLKSTLGLATLKTMLHGTDVETLLAMQGTLTKNGVRYRHLIEILQDAKEMGFVPSREACSKISLSFMTLGDYAGQLAWDTTVQQIHPGFTPIVPEDSQPESHQRRPYQQHHHNHNNHNNHNNHYNSEQQKQHNDQHQYQHQSQSSQHLKPNNNNNNHINNNNGNNHRKQHNKHHNQGAQNHPRNGDPSEAISRACRVGYAAVALEEISKMVNKGLLPSPQSIAETIQVCAKREKERTTNYQELYDLAMRSVDMIKDLTQRRAAEYEVYNAMLVANATLGDMPAAKKNYDDIVELGQFPDATGYATLLIATTTGAIDEAHDALKILEEVKRHKIKPNIFFYNVVIGKLSRGRKIERVLEVYEDMIASKIRPNAITYGTLISACTRVGSEEMARSLFEEMTSSSNYHPRQGPHNAMIQFYVRQKKDREAALRYYQDMLDRKLSPTEHTYTLLVEAFACIEPYNMTEAKHLVQSLKRGPIRACEAHYGVLIYSYGVIHHDVAAAEVMFNNMHKAEIVPKGPAYQALIEGFITANNVNRAVELRNELLASGQPSSAYIENTLIRGFGQAKNIIAAEDIFSAMTDPHAVKAPGAIVKEPSTYHSMVTAYLEIGMLDKAYTTLTMMRDQHYPELVIKPVEEEINVA</sequence>
<feature type="domain" description="PROP1-like PPR" evidence="5">
    <location>
        <begin position="368"/>
        <end position="504"/>
    </location>
</feature>
<evidence type="ECO:0000256" key="1">
    <source>
        <dbReference type="ARBA" id="ARBA00007626"/>
    </source>
</evidence>
<feature type="repeat" description="PPR" evidence="3">
    <location>
        <begin position="387"/>
        <end position="421"/>
    </location>
</feature>
<dbReference type="PANTHER" id="PTHR46128">
    <property type="entry name" value="MITOCHONDRIAL GROUP I INTRON SPLICING FACTOR CCM1"/>
    <property type="match status" value="1"/>
</dbReference>
<dbReference type="PROSITE" id="PS51375">
    <property type="entry name" value="PPR"/>
    <property type="match status" value="2"/>
</dbReference>
<gene>
    <name evidence="6" type="ORF">BGZ65_008990</name>
</gene>
<feature type="compositionally biased region" description="Low complexity" evidence="4">
    <location>
        <begin position="169"/>
        <end position="179"/>
    </location>
</feature>
<dbReference type="PANTHER" id="PTHR46128:SF329">
    <property type="entry name" value="MITOCHONDRIAL GROUP I INTRON SPLICING FACTOR DMR1"/>
    <property type="match status" value="1"/>
</dbReference>
<dbReference type="Pfam" id="PF17177">
    <property type="entry name" value="PPR_long"/>
    <property type="match status" value="1"/>
</dbReference>
<name>A0A9P6LRR2_9FUNG</name>
<comment type="caution">
    <text evidence="6">The sequence shown here is derived from an EMBL/GenBank/DDBJ whole genome shotgun (WGS) entry which is preliminary data.</text>
</comment>
<feature type="non-terminal residue" evidence="6">
    <location>
        <position position="1"/>
    </location>
</feature>
<dbReference type="InterPro" id="IPR002885">
    <property type="entry name" value="PPR_rpt"/>
</dbReference>
<feature type="repeat" description="PPR" evidence="3">
    <location>
        <begin position="422"/>
        <end position="452"/>
    </location>
</feature>
<feature type="compositionally biased region" description="Low complexity" evidence="4">
    <location>
        <begin position="189"/>
        <end position="215"/>
    </location>
</feature>
<keyword evidence="7" id="KW-1185">Reference proteome</keyword>
<accession>A0A9P6LRR2</accession>
<dbReference type="OrthoDB" id="411857at2759"/>
<dbReference type="InterPro" id="IPR050872">
    <property type="entry name" value="PPR_P_subfamily"/>
</dbReference>
<dbReference type="NCBIfam" id="TIGR00756">
    <property type="entry name" value="PPR"/>
    <property type="match status" value="3"/>
</dbReference>
<dbReference type="Pfam" id="PF01535">
    <property type="entry name" value="PPR"/>
    <property type="match status" value="2"/>
</dbReference>
<dbReference type="AlphaFoldDB" id="A0A9P6LRR2"/>
<evidence type="ECO:0000313" key="6">
    <source>
        <dbReference type="EMBL" id="KAF9923270.1"/>
    </source>
</evidence>
<feature type="compositionally biased region" description="Basic residues" evidence="4">
    <location>
        <begin position="155"/>
        <end position="168"/>
    </location>
</feature>
<keyword evidence="2" id="KW-0677">Repeat</keyword>
<dbReference type="Gene3D" id="1.25.40.10">
    <property type="entry name" value="Tetratricopeptide repeat domain"/>
    <property type="match status" value="3"/>
</dbReference>
<evidence type="ECO:0000259" key="5">
    <source>
        <dbReference type="Pfam" id="PF17177"/>
    </source>
</evidence>
<comment type="similarity">
    <text evidence="1">Belongs to the PPR family. P subfamily.</text>
</comment>
<evidence type="ECO:0000313" key="7">
    <source>
        <dbReference type="Proteomes" id="UP000749646"/>
    </source>
</evidence>
<evidence type="ECO:0000256" key="4">
    <source>
        <dbReference type="SAM" id="MobiDB-lite"/>
    </source>
</evidence>
<reference evidence="6" key="1">
    <citation type="journal article" date="2020" name="Fungal Divers.">
        <title>Resolving the Mortierellaceae phylogeny through synthesis of multi-gene phylogenetics and phylogenomics.</title>
        <authorList>
            <person name="Vandepol N."/>
            <person name="Liber J."/>
            <person name="Desiro A."/>
            <person name="Na H."/>
            <person name="Kennedy M."/>
            <person name="Barry K."/>
            <person name="Grigoriev I.V."/>
            <person name="Miller A.N."/>
            <person name="O'Donnell K."/>
            <person name="Stajich J.E."/>
            <person name="Bonito G."/>
        </authorList>
    </citation>
    <scope>NUCLEOTIDE SEQUENCE</scope>
    <source>
        <strain evidence="6">MES-2147</strain>
    </source>
</reference>